<gene>
    <name evidence="1" type="ORF">FHR33_009119</name>
</gene>
<dbReference type="AlphaFoldDB" id="A0A7W5VRK6"/>
<name>A0A7W5VRK6_9ACTN</name>
<organism evidence="1 2">
    <name type="scientific">Nonomuraea dietziae</name>
    <dbReference type="NCBI Taxonomy" id="65515"/>
    <lineage>
        <taxon>Bacteria</taxon>
        <taxon>Bacillati</taxon>
        <taxon>Actinomycetota</taxon>
        <taxon>Actinomycetes</taxon>
        <taxon>Streptosporangiales</taxon>
        <taxon>Streptosporangiaceae</taxon>
        <taxon>Nonomuraea</taxon>
    </lineage>
</organism>
<dbReference type="Proteomes" id="UP000579945">
    <property type="component" value="Unassembled WGS sequence"/>
</dbReference>
<reference evidence="1 2" key="1">
    <citation type="submission" date="2020-08" db="EMBL/GenBank/DDBJ databases">
        <title>Sequencing the genomes of 1000 actinobacteria strains.</title>
        <authorList>
            <person name="Klenk H.-P."/>
        </authorList>
    </citation>
    <scope>NUCLEOTIDE SEQUENCE [LARGE SCALE GENOMIC DNA]</scope>
    <source>
        <strain evidence="1 2">DSM 44320</strain>
    </source>
</reference>
<evidence type="ECO:0000313" key="1">
    <source>
        <dbReference type="EMBL" id="MBB3733172.1"/>
    </source>
</evidence>
<proteinExistence type="predicted"/>
<sequence>MSIRTGITDAGSEITDRVNKTVGQYAYGFHNPREPAVMHPASPLAWEEPHATPRHGPY</sequence>
<evidence type="ECO:0000313" key="2">
    <source>
        <dbReference type="Proteomes" id="UP000579945"/>
    </source>
</evidence>
<accession>A0A7W5VRK6</accession>
<comment type="caution">
    <text evidence="1">The sequence shown here is derived from an EMBL/GenBank/DDBJ whole genome shotgun (WGS) entry which is preliminary data.</text>
</comment>
<keyword evidence="2" id="KW-1185">Reference proteome</keyword>
<protein>
    <submittedName>
        <fullName evidence="1">Uncharacterized protein</fullName>
    </submittedName>
</protein>
<dbReference type="EMBL" id="JACIBV010000002">
    <property type="protein sequence ID" value="MBB3733172.1"/>
    <property type="molecule type" value="Genomic_DNA"/>
</dbReference>